<accession>A0ABD3TIN1</accession>
<dbReference type="InterPro" id="IPR003961">
    <property type="entry name" value="FN3_dom"/>
</dbReference>
<dbReference type="Proteomes" id="UP001634394">
    <property type="component" value="Unassembled WGS sequence"/>
</dbReference>
<comment type="caution">
    <text evidence="2">The sequence shown here is derived from an EMBL/GenBank/DDBJ whole genome shotgun (WGS) entry which is preliminary data.</text>
</comment>
<evidence type="ECO:0000313" key="3">
    <source>
        <dbReference type="Proteomes" id="UP001634394"/>
    </source>
</evidence>
<dbReference type="AlphaFoldDB" id="A0ABD3TIN1"/>
<dbReference type="EMBL" id="JBJQND010000018">
    <property type="protein sequence ID" value="KAL3836565.1"/>
    <property type="molecule type" value="Genomic_DNA"/>
</dbReference>
<evidence type="ECO:0000259" key="1">
    <source>
        <dbReference type="PROSITE" id="PS50853"/>
    </source>
</evidence>
<keyword evidence="3" id="KW-1185">Reference proteome</keyword>
<proteinExistence type="predicted"/>
<sequence>MTITKGERHVTFYEINGTTVSQGNAVIQNGTFRSNETTVIHNFTTSDPPGTCFNFQFLAISGTGNGIGKIAHVARKDMCYEPSEPNAMFGTKSLQWMQVMITKGKGYATSYEIIGTTVSRGNTVIQTGSFHSNETTVIHNFTTADPPGTCFNFQFSVISGSGNGIGSSAPVVWNNACYDPSKPRVSFVSDGIQSIRVTITIVEGLADSYEIIGTPINEADDLIQSGTFPYNRKTHTHVFTSNNEPGTCFNFQVFVISGFGFGAGRSESVIAKSICYNPSTPNAVFVPESVRSIQVKITKGYGLATSYEITGTPVSGAKESIQNGPFLFDQTSVTLNFITLDLTGTCFNFRVMTISGLGKGAGRSEAFIMNEICYVTGPISRPVVQPEIQRHESGKNELLFYCDIEPSSNSAVLYTVMWYKDRIDAGSLVTSSSQLPYSSKETFRSMTLLTERNITLGITLFCTVSATKLKITVPSQPYFVGMEITPDDAVSIQDSEKTLLNIRSTIPFGCLDLNDNCLLNVNMHYTETGVDNCLLPAAAAFSLCGVRISSRRWNETYTLKIGVRHGQNLQSISRTYNIKFKTDEDFDHHELFRNYTLPKVIQVKVSTDTSNLNGKECHAISDPHMLTFDGRYSIRYNIYLPTGSLLKINGGISFNIYLYPSVSDREATSGLCGYLDNDKNNDFTLRNGSWVPENEFEAFNSNWEVKPEEDLFIPSNYKFLPIWPTEENLCVCTQYEGGHVGQSYHCGSDSRIFCHDNSLNDSLAAECYGLLDNSSGAVVHVDESFHNISGSDIITVKKNQTMKNYTADSASIECWSFLNRSKLFKKCSEIPDIDPSSFVNTCAKDAVEHVIVKINLVMLIAQSTYASHLWYTGFRKEVYAIYRKNHVKIYLS</sequence>
<feature type="domain" description="Fibronectin type-III" evidence="1">
    <location>
        <begin position="179"/>
        <end position="278"/>
    </location>
</feature>
<reference evidence="2 3" key="1">
    <citation type="submission" date="2024-11" db="EMBL/GenBank/DDBJ databases">
        <title>Chromosome-level genome assembly of the freshwater bivalve Anodonta woodiana.</title>
        <authorList>
            <person name="Chen X."/>
        </authorList>
    </citation>
    <scope>NUCLEOTIDE SEQUENCE [LARGE SCALE GENOMIC DNA]</scope>
    <source>
        <strain evidence="2">MN2024</strain>
        <tissue evidence="2">Gills</tissue>
    </source>
</reference>
<protein>
    <recommendedName>
        <fullName evidence="1">Fibronectin type-III domain-containing protein</fullName>
    </recommendedName>
</protein>
<evidence type="ECO:0000313" key="2">
    <source>
        <dbReference type="EMBL" id="KAL3836565.1"/>
    </source>
</evidence>
<dbReference type="PROSITE" id="PS50853">
    <property type="entry name" value="FN3"/>
    <property type="match status" value="1"/>
</dbReference>
<organism evidence="2 3">
    <name type="scientific">Sinanodonta woodiana</name>
    <name type="common">Chinese pond mussel</name>
    <name type="synonym">Anodonta woodiana</name>
    <dbReference type="NCBI Taxonomy" id="1069815"/>
    <lineage>
        <taxon>Eukaryota</taxon>
        <taxon>Metazoa</taxon>
        <taxon>Spiralia</taxon>
        <taxon>Lophotrochozoa</taxon>
        <taxon>Mollusca</taxon>
        <taxon>Bivalvia</taxon>
        <taxon>Autobranchia</taxon>
        <taxon>Heteroconchia</taxon>
        <taxon>Palaeoheterodonta</taxon>
        <taxon>Unionida</taxon>
        <taxon>Unionoidea</taxon>
        <taxon>Unionidae</taxon>
        <taxon>Unioninae</taxon>
        <taxon>Sinanodonta</taxon>
    </lineage>
</organism>
<name>A0ABD3TIN1_SINWO</name>
<gene>
    <name evidence="2" type="ORF">ACJMK2_021989</name>
</gene>